<accession>A0A4Q1HIY9</accession>
<comment type="caution">
    <text evidence="1">The sequence shown here is derived from an EMBL/GenBank/DDBJ whole genome shotgun (WGS) entry which is preliminary data.</text>
</comment>
<dbReference type="RefSeq" id="WP_129151389.1">
    <property type="nucleotide sequence ID" value="NZ_JBHSDO010000011.1"/>
</dbReference>
<proteinExistence type="predicted"/>
<gene>
    <name evidence="1" type="ORF">C7R54_15710</name>
</gene>
<dbReference type="Proteomes" id="UP000290849">
    <property type="component" value="Unassembled WGS sequence"/>
</dbReference>
<sequence length="493" mass="52020">MGIDATIPLGIRPAQSSGGIGSLLGTASDVVKLRAASQQLQANQSISQAYQQSIDPQTGQVDYDKFQQLAAQSGAGAFLPQYMNQVLQQRNQQQQYDTSKLEMALKQQGAIRGMIGSLMQSPNYGKADMSSDIVNAISDAVNSGILPKDQALRELKSVPQEPGQQAEWVKQHFLNSLSGEAKIGAMLPQGSVLNTGGSQTLLNRNPLTGESMVAGTVQNTPSADTMVGNVEVTNPDGSKSVITKAQQLGAQAGLGGAGYTGRYNPQQGGNPGLMTALPPGQQAALTAAAGTSNTAAQTLHDAAADAPMRINLLEQARSNLGNIDTGPGSDWRNTAKSFLNALSPDVAKKIGITEDIKDYDEFKKILTNYASSVSGAIGSGTDARLNAAVTGNANPGISKMANQDILTKTIAAEKMRAAQDLAFQNSGLTTDQFNKWQSNWNKTVNPDAFVFTSMTPDQQKAFIDRKTKDGTIGRFKSDLGNLVRSGILQMPGQ</sequence>
<name>A0A4Q1HIY9_9BURK</name>
<protein>
    <submittedName>
        <fullName evidence="1">Uncharacterized protein</fullName>
    </submittedName>
</protein>
<reference evidence="1 2" key="1">
    <citation type="journal article" date="2017" name="Int. J. Syst. Evol. Microbiol.">
        <title>Achromobacter aloeverae sp. nov., isolated from the root of Aloe vera (L.) Burm.f.</title>
        <authorList>
            <person name="Kuncharoen N."/>
            <person name="Muramatsu Y."/>
            <person name="Shibata C."/>
            <person name="Kamakura Y."/>
            <person name="Nakagawa Y."/>
            <person name="Tanasupawat S."/>
        </authorList>
    </citation>
    <scope>NUCLEOTIDE SEQUENCE [LARGE SCALE GENOMIC DNA]</scope>
    <source>
        <strain evidence="1 2">AVA-1</strain>
    </source>
</reference>
<organism evidence="1 2">
    <name type="scientific">Achromobacter aloeverae</name>
    <dbReference type="NCBI Taxonomy" id="1750518"/>
    <lineage>
        <taxon>Bacteria</taxon>
        <taxon>Pseudomonadati</taxon>
        <taxon>Pseudomonadota</taxon>
        <taxon>Betaproteobacteria</taxon>
        <taxon>Burkholderiales</taxon>
        <taxon>Alcaligenaceae</taxon>
        <taxon>Achromobacter</taxon>
    </lineage>
</organism>
<dbReference type="OrthoDB" id="9100780at2"/>
<evidence type="ECO:0000313" key="2">
    <source>
        <dbReference type="Proteomes" id="UP000290849"/>
    </source>
</evidence>
<evidence type="ECO:0000313" key="1">
    <source>
        <dbReference type="EMBL" id="RXN88021.1"/>
    </source>
</evidence>
<dbReference type="EMBL" id="PYAL01000004">
    <property type="protein sequence ID" value="RXN88021.1"/>
    <property type="molecule type" value="Genomic_DNA"/>
</dbReference>
<dbReference type="AlphaFoldDB" id="A0A4Q1HIY9"/>
<keyword evidence="2" id="KW-1185">Reference proteome</keyword>